<evidence type="ECO:0000256" key="10">
    <source>
        <dbReference type="SAM" id="MobiDB-lite"/>
    </source>
</evidence>
<dbReference type="PANTHER" id="PTHR11533:SF21">
    <property type="entry name" value="AMINOPEPTIDASE"/>
    <property type="match status" value="1"/>
</dbReference>
<comment type="similarity">
    <text evidence="1">Belongs to the peptidase M1 family.</text>
</comment>
<keyword evidence="5 8" id="KW-0862">Zinc</keyword>
<evidence type="ECO:0000259" key="13">
    <source>
        <dbReference type="Pfam" id="PF17900"/>
    </source>
</evidence>
<dbReference type="WBParaSite" id="ASIM_0001205901-mRNA-1">
    <property type="protein sequence ID" value="ASIM_0001205901-mRNA-1"/>
    <property type="gene ID" value="ASIM_0001205901"/>
</dbReference>
<dbReference type="InterPro" id="IPR045357">
    <property type="entry name" value="Aminopeptidase_N-like_N"/>
</dbReference>
<dbReference type="PRINTS" id="PR00756">
    <property type="entry name" value="ALADIPTASE"/>
</dbReference>
<dbReference type="Proteomes" id="UP000267096">
    <property type="component" value="Unassembled WGS sequence"/>
</dbReference>
<keyword evidence="15" id="KW-1185">Reference proteome</keyword>
<accession>A0A158PNH8</accession>
<feature type="compositionally biased region" description="Basic and acidic residues" evidence="10">
    <location>
        <begin position="653"/>
        <end position="662"/>
    </location>
</feature>
<dbReference type="OrthoDB" id="510539at2759"/>
<dbReference type="GO" id="GO:0070006">
    <property type="term" value="F:metalloaminopeptidase activity"/>
    <property type="evidence" value="ECO:0007669"/>
    <property type="project" value="TreeGrafter"/>
</dbReference>
<dbReference type="GO" id="GO:0005615">
    <property type="term" value="C:extracellular space"/>
    <property type="evidence" value="ECO:0007669"/>
    <property type="project" value="TreeGrafter"/>
</dbReference>
<evidence type="ECO:0000256" key="7">
    <source>
        <dbReference type="PIRSR" id="PIRSR634016-1"/>
    </source>
</evidence>
<name>A0A158PNH8_ANISI</name>
<feature type="binding site" evidence="8">
    <location>
        <position position="470"/>
    </location>
    <ligand>
        <name>Zn(2+)</name>
        <dbReference type="ChEBI" id="CHEBI:29105"/>
        <note>catalytic</note>
    </ligand>
</feature>
<reference evidence="16" key="1">
    <citation type="submission" date="2016-04" db="UniProtKB">
        <authorList>
            <consortium name="WormBaseParasite"/>
        </authorList>
    </citation>
    <scope>IDENTIFICATION</scope>
</reference>
<feature type="region of interest" description="Disordered" evidence="10">
    <location>
        <begin position="649"/>
        <end position="674"/>
    </location>
</feature>
<dbReference type="CDD" id="cd09601">
    <property type="entry name" value="M1_APN-Q_like"/>
    <property type="match status" value="1"/>
</dbReference>
<dbReference type="InterPro" id="IPR001930">
    <property type="entry name" value="Peptidase_M1"/>
</dbReference>
<evidence type="ECO:0000256" key="1">
    <source>
        <dbReference type="ARBA" id="ARBA00010136"/>
    </source>
</evidence>
<evidence type="ECO:0000256" key="11">
    <source>
        <dbReference type="SAM" id="Phobius"/>
    </source>
</evidence>
<dbReference type="Pfam" id="PF01433">
    <property type="entry name" value="Peptidase_M1"/>
    <property type="match status" value="1"/>
</dbReference>
<dbReference type="Pfam" id="PF17900">
    <property type="entry name" value="Peptidase_M1_N"/>
    <property type="match status" value="1"/>
</dbReference>
<keyword evidence="11" id="KW-1133">Transmembrane helix</keyword>
<comment type="cofactor">
    <cofactor evidence="8">
        <name>Zn(2+)</name>
        <dbReference type="ChEBI" id="CHEBI:29105"/>
    </cofactor>
    <text evidence="8">Binds 1 zinc ion per subunit.</text>
</comment>
<evidence type="ECO:0000259" key="12">
    <source>
        <dbReference type="Pfam" id="PF01433"/>
    </source>
</evidence>
<feature type="site" description="Transition state stabilizer" evidence="9">
    <location>
        <position position="532"/>
    </location>
</feature>
<feature type="domain" description="Aminopeptidase N-like N-terminal" evidence="13">
    <location>
        <begin position="134"/>
        <end position="332"/>
    </location>
</feature>
<sequence length="1174" mass="136838">MNSGHPSVRNSPMDEGEPCLKKDDQSLSVIPESLPSRCSYASSVKRPDYVGRCILCLLIVAVFIFGVVLAFLIGHWAAKHTKASNATGDLFSLSNATRLMNRTVILMSPTHTQTPTLSITDAPTQPAMPYDHWLDFMTFSSEERIVGNISVLLESFGNSTTPTDEIVFHSSQNVHIDRLRIHQHGRAVLIKSVRRNIRTKTVHLLLKERLHTGWCTLEIQFVTRICEDDDGGLHCYRSTLTEKEPLRKPKQGRRSRNPIISFTTKFEPTLARSFIPCWDEPHIKATFNVTVQHPRSLTVLSNAAPYRNSDKQHFNNVVLTRFHETPPMSVYLLAFAVGPFVRLEMSTDRGIPLTIWTLPEDFLYARFAANFSPVMFDRHEEEFGIEYPFSKLDFVAARSFPVGGMENWGLVVFHNNMILLDSFLEDNANMTVDLLAEQYAIEKIITHEIAHQWFGNLVTMNDWSEIWLNEGFASFYVSDFLETEHPYLTVNEYYLHLAQLLTKQTSDEKFPLVRAMRTEAEIENAFDRFHLYTKGSVIIKMIRDLVSENDFHDGVRKYLKKNAFKAVGRDALWNSMPAYADHGIEIERLEDVIEPWLVNAGMPEVIIRCEQSDFSRNYNDDSLRVTQRTSDQNRYVIYLSDVDTYAHNSTTADVKHSSENRRQRSKRSQRTSTTKIFHTDYSKTIRRLRKENEGESTPFDESLFEGFTPVFPTPQDDFDRAPSKSEEILRNIRKRKDRRRKAKQRSSRLKHVQLPRLQYRKHNAEGRFLDVFASLNHQKLRKYRRSQHDKQLWSIPFSYRFGVASDSAGELTRQFWLHNETMTFVDIELQPSMPILANPDWRYPFRVNYDISNWQMLARMLHNHHRRIPTKSRMQLLIDAEFYLKQSGVPEIYLYILGYLSKENDMGVLMIGLDALYRFIDMFRGSRINPLILLYLRDVIAQIDLILEESRSNPELAAIWLIDANRLAQLYQLRCVANLSSCEQDEKIEKWLMYADLTDEDHYFQMTAICHYLFTSAGSRELDLVANGLKHFNGRWTIAVQLATCVRDEEILRRAIKLIISTKNAAVYTALLQNEYTLHYNEKLREMFWLQIRAMSLAERKLLFSIDSQEASQVARILVHSVRSSTELQQLERVMPDWGVHMHLQMEYLRRKYHWMDDTAVPRIERFLLKERAL</sequence>
<dbReference type="GO" id="GO:0042277">
    <property type="term" value="F:peptide binding"/>
    <property type="evidence" value="ECO:0007669"/>
    <property type="project" value="TreeGrafter"/>
</dbReference>
<dbReference type="SUPFAM" id="SSF63737">
    <property type="entry name" value="Leukotriene A4 hydrolase N-terminal domain"/>
    <property type="match status" value="1"/>
</dbReference>
<dbReference type="InterPro" id="IPR042097">
    <property type="entry name" value="Aminopeptidase_N-like_N_sf"/>
</dbReference>
<organism evidence="16">
    <name type="scientific">Anisakis simplex</name>
    <name type="common">Herring worm</name>
    <dbReference type="NCBI Taxonomy" id="6269"/>
    <lineage>
        <taxon>Eukaryota</taxon>
        <taxon>Metazoa</taxon>
        <taxon>Ecdysozoa</taxon>
        <taxon>Nematoda</taxon>
        <taxon>Chromadorea</taxon>
        <taxon>Rhabditida</taxon>
        <taxon>Spirurina</taxon>
        <taxon>Ascaridomorpha</taxon>
        <taxon>Ascaridoidea</taxon>
        <taxon>Anisakidae</taxon>
        <taxon>Anisakis</taxon>
        <taxon>Anisakis simplex complex</taxon>
    </lineage>
</organism>
<gene>
    <name evidence="14" type="ORF">ASIM_LOCUS11525</name>
</gene>
<keyword evidence="11" id="KW-0472">Membrane</keyword>
<dbReference type="InterPro" id="IPR027268">
    <property type="entry name" value="Peptidase_M4/M1_CTD_sf"/>
</dbReference>
<keyword evidence="4" id="KW-0378">Hydrolase</keyword>
<dbReference type="InterPro" id="IPR034016">
    <property type="entry name" value="M1_APN-typ"/>
</dbReference>
<evidence type="ECO:0000313" key="14">
    <source>
        <dbReference type="EMBL" id="VDK45256.1"/>
    </source>
</evidence>
<dbReference type="SUPFAM" id="SSF55486">
    <property type="entry name" value="Metalloproteases ('zincins'), catalytic domain"/>
    <property type="match status" value="1"/>
</dbReference>
<keyword evidence="2" id="KW-0645">Protease</keyword>
<dbReference type="InterPro" id="IPR014782">
    <property type="entry name" value="Peptidase_M1_dom"/>
</dbReference>
<evidence type="ECO:0000256" key="4">
    <source>
        <dbReference type="ARBA" id="ARBA00022801"/>
    </source>
</evidence>
<protein>
    <submittedName>
        <fullName evidence="16">Peptidase_M1 domain-containing protein</fullName>
    </submittedName>
</protein>
<evidence type="ECO:0000256" key="6">
    <source>
        <dbReference type="ARBA" id="ARBA00023049"/>
    </source>
</evidence>
<keyword evidence="11" id="KW-0812">Transmembrane</keyword>
<reference evidence="14 15" key="2">
    <citation type="submission" date="2018-11" db="EMBL/GenBank/DDBJ databases">
        <authorList>
            <consortium name="Pathogen Informatics"/>
        </authorList>
    </citation>
    <scope>NUCLEOTIDE SEQUENCE [LARGE SCALE GENOMIC DNA]</scope>
</reference>
<evidence type="ECO:0000313" key="16">
    <source>
        <dbReference type="WBParaSite" id="ASIM_0001205901-mRNA-1"/>
    </source>
</evidence>
<evidence type="ECO:0000256" key="8">
    <source>
        <dbReference type="PIRSR" id="PIRSR634016-3"/>
    </source>
</evidence>
<feature type="binding site" evidence="8">
    <location>
        <position position="451"/>
    </location>
    <ligand>
        <name>Zn(2+)</name>
        <dbReference type="ChEBI" id="CHEBI:29105"/>
        <note>catalytic</note>
    </ligand>
</feature>
<dbReference type="GO" id="GO:0016020">
    <property type="term" value="C:membrane"/>
    <property type="evidence" value="ECO:0007669"/>
    <property type="project" value="TreeGrafter"/>
</dbReference>
<keyword evidence="3 8" id="KW-0479">Metal-binding</keyword>
<dbReference type="GO" id="GO:0005737">
    <property type="term" value="C:cytoplasm"/>
    <property type="evidence" value="ECO:0007669"/>
    <property type="project" value="TreeGrafter"/>
</dbReference>
<evidence type="ECO:0000256" key="9">
    <source>
        <dbReference type="PIRSR" id="PIRSR634016-4"/>
    </source>
</evidence>
<dbReference type="InterPro" id="IPR050344">
    <property type="entry name" value="Peptidase_M1_aminopeptidases"/>
</dbReference>
<keyword evidence="6" id="KW-0482">Metalloprotease</keyword>
<dbReference type="AlphaFoldDB" id="A0A158PNH8"/>
<feature type="binding site" evidence="8">
    <location>
        <position position="447"/>
    </location>
    <ligand>
        <name>Zn(2+)</name>
        <dbReference type="ChEBI" id="CHEBI:29105"/>
        <note>catalytic</note>
    </ligand>
</feature>
<feature type="transmembrane region" description="Helical" evidence="11">
    <location>
        <begin position="53"/>
        <end position="77"/>
    </location>
</feature>
<dbReference type="PANTHER" id="PTHR11533">
    <property type="entry name" value="PROTEASE M1 ZINC METALLOPROTEASE"/>
    <property type="match status" value="1"/>
</dbReference>
<dbReference type="GO" id="GO:0008270">
    <property type="term" value="F:zinc ion binding"/>
    <property type="evidence" value="ECO:0007669"/>
    <property type="project" value="InterPro"/>
</dbReference>
<dbReference type="EMBL" id="UYRR01031078">
    <property type="protein sequence ID" value="VDK45256.1"/>
    <property type="molecule type" value="Genomic_DNA"/>
</dbReference>
<dbReference type="FunFam" id="1.10.390.10:FF:000025">
    <property type="entry name" value="Aminopeptidase"/>
    <property type="match status" value="1"/>
</dbReference>
<evidence type="ECO:0000256" key="2">
    <source>
        <dbReference type="ARBA" id="ARBA00022670"/>
    </source>
</evidence>
<dbReference type="Gene3D" id="1.25.50.20">
    <property type="match status" value="1"/>
</dbReference>
<dbReference type="GO" id="GO:0006508">
    <property type="term" value="P:proteolysis"/>
    <property type="evidence" value="ECO:0007669"/>
    <property type="project" value="UniProtKB-KW"/>
</dbReference>
<evidence type="ECO:0000256" key="5">
    <source>
        <dbReference type="ARBA" id="ARBA00022833"/>
    </source>
</evidence>
<feature type="active site" description="Proton acceptor" evidence="7">
    <location>
        <position position="448"/>
    </location>
</feature>
<dbReference type="Gene3D" id="1.10.390.10">
    <property type="entry name" value="Neutral Protease Domain 2"/>
    <property type="match status" value="1"/>
</dbReference>
<proteinExistence type="inferred from homology"/>
<evidence type="ECO:0000313" key="15">
    <source>
        <dbReference type="Proteomes" id="UP000267096"/>
    </source>
</evidence>
<feature type="domain" description="Peptidase M1 membrane alanine aminopeptidase" evidence="12">
    <location>
        <begin position="368"/>
        <end position="595"/>
    </location>
</feature>
<dbReference type="GO" id="GO:0043171">
    <property type="term" value="P:peptide catabolic process"/>
    <property type="evidence" value="ECO:0007669"/>
    <property type="project" value="TreeGrafter"/>
</dbReference>
<dbReference type="Gene3D" id="2.60.40.1730">
    <property type="entry name" value="tricorn interacting facor f3 domain"/>
    <property type="match status" value="1"/>
</dbReference>
<evidence type="ECO:0000256" key="3">
    <source>
        <dbReference type="ARBA" id="ARBA00022723"/>
    </source>
</evidence>